<dbReference type="InterPro" id="IPR001878">
    <property type="entry name" value="Znf_CCHC"/>
</dbReference>
<feature type="region of interest" description="Disordered" evidence="2">
    <location>
        <begin position="243"/>
        <end position="267"/>
    </location>
</feature>
<dbReference type="AlphaFoldDB" id="A0AAG5CQI3"/>
<dbReference type="SMART" id="SM00343">
    <property type="entry name" value="ZnF_C2HC"/>
    <property type="match status" value="2"/>
</dbReference>
<evidence type="ECO:0000313" key="5">
    <source>
        <dbReference type="Proteomes" id="UP000075880"/>
    </source>
</evidence>
<dbReference type="EnsemblMetazoa" id="ENSAATROPT001141">
    <property type="protein sequence ID" value="ENSAATROPP001090"/>
    <property type="gene ID" value="ENSAATROPG000905"/>
</dbReference>
<keyword evidence="1" id="KW-0479">Metal-binding</keyword>
<dbReference type="GO" id="GO:0008270">
    <property type="term" value="F:zinc ion binding"/>
    <property type="evidence" value="ECO:0007669"/>
    <property type="project" value="UniProtKB-KW"/>
</dbReference>
<dbReference type="Pfam" id="PF00098">
    <property type="entry name" value="zf-CCHC"/>
    <property type="match status" value="1"/>
</dbReference>
<protein>
    <recommendedName>
        <fullName evidence="3">CCHC-type domain-containing protein</fullName>
    </recommendedName>
</protein>
<organism evidence="4 5">
    <name type="scientific">Anopheles atroparvus</name>
    <name type="common">European mosquito</name>
    <dbReference type="NCBI Taxonomy" id="41427"/>
    <lineage>
        <taxon>Eukaryota</taxon>
        <taxon>Metazoa</taxon>
        <taxon>Ecdysozoa</taxon>
        <taxon>Arthropoda</taxon>
        <taxon>Hexapoda</taxon>
        <taxon>Insecta</taxon>
        <taxon>Pterygota</taxon>
        <taxon>Neoptera</taxon>
        <taxon>Endopterygota</taxon>
        <taxon>Diptera</taxon>
        <taxon>Nematocera</taxon>
        <taxon>Culicoidea</taxon>
        <taxon>Culicidae</taxon>
        <taxon>Anophelinae</taxon>
        <taxon>Anopheles</taxon>
    </lineage>
</organism>
<dbReference type="Gene3D" id="4.10.60.10">
    <property type="entry name" value="Zinc finger, CCHC-type"/>
    <property type="match status" value="1"/>
</dbReference>
<proteinExistence type="predicted"/>
<keyword evidence="5" id="KW-1185">Reference proteome</keyword>
<evidence type="ECO:0000256" key="2">
    <source>
        <dbReference type="SAM" id="MobiDB-lite"/>
    </source>
</evidence>
<evidence type="ECO:0000259" key="3">
    <source>
        <dbReference type="PROSITE" id="PS50158"/>
    </source>
</evidence>
<reference evidence="4" key="1">
    <citation type="submission" date="2024-04" db="UniProtKB">
        <authorList>
            <consortium name="EnsemblMetazoa"/>
        </authorList>
    </citation>
    <scope>IDENTIFICATION</scope>
    <source>
        <strain evidence="4">EBRO</strain>
    </source>
</reference>
<sequence>MEGKCSMEKFDTTDLSTIAVRWKKWMRSFELFAEVAKVTGASAKKANLLHYAGLEVLEIFFNIEGNDAAPAEGSDVYKDAKTLLDNHFNPMKNLVYERSKFRSIVQGEDAFEKFVLKLKQQADLCEYTNQEERMVEQIFDKANSNTLRERMLQKKMTSLQEVTQLGQSLEMLEIHREKSNSDEAAVNKVKSSRIAKKPSASMDNFTCYRCGRRGHIARDAECPAKDEVCNKCGVKGHFKSRCKSEDKRKDQRKGKGRDQVRCVQSGSDDSEDEECVQYVFATDAAKEADLKCTMGGVKLNWIVDSGAGVNVIDWETWKSLKRKEVDVIDVDKNPKMKLKRMVEIT</sequence>
<accession>A0AAG5CQI3</accession>
<dbReference type="PROSITE" id="PS50158">
    <property type="entry name" value="ZF_CCHC"/>
    <property type="match status" value="1"/>
</dbReference>
<keyword evidence="1" id="KW-0863">Zinc-finger</keyword>
<evidence type="ECO:0000256" key="1">
    <source>
        <dbReference type="PROSITE-ProRule" id="PRU00047"/>
    </source>
</evidence>
<dbReference type="Proteomes" id="UP000075880">
    <property type="component" value="Unassembled WGS sequence"/>
</dbReference>
<dbReference type="SUPFAM" id="SSF57756">
    <property type="entry name" value="Retrovirus zinc finger-like domains"/>
    <property type="match status" value="1"/>
</dbReference>
<dbReference type="PANTHER" id="PTHR33198">
    <property type="entry name" value="ANK_REP_REGION DOMAIN-CONTAINING PROTEIN-RELATED"/>
    <property type="match status" value="1"/>
</dbReference>
<feature type="domain" description="CCHC-type" evidence="3">
    <location>
        <begin position="207"/>
        <end position="219"/>
    </location>
</feature>
<keyword evidence="1" id="KW-0862">Zinc</keyword>
<name>A0AAG5CQI3_ANOAO</name>
<evidence type="ECO:0000313" key="4">
    <source>
        <dbReference type="EnsemblMetazoa" id="ENSAATROPP001090"/>
    </source>
</evidence>
<dbReference type="GO" id="GO:0003676">
    <property type="term" value="F:nucleic acid binding"/>
    <property type="evidence" value="ECO:0007669"/>
    <property type="project" value="InterPro"/>
</dbReference>
<dbReference type="PANTHER" id="PTHR33198:SF20">
    <property type="entry name" value="RETROTRANSPOSON GAG DOMAIN-CONTAINING PROTEIN"/>
    <property type="match status" value="1"/>
</dbReference>
<dbReference type="InterPro" id="IPR036875">
    <property type="entry name" value="Znf_CCHC_sf"/>
</dbReference>